<dbReference type="InterPro" id="IPR036028">
    <property type="entry name" value="SH3-like_dom_sf"/>
</dbReference>
<accession>A0A151NQD8</accession>
<evidence type="ECO:0000259" key="7">
    <source>
        <dbReference type="PROSITE" id="PS50002"/>
    </source>
</evidence>
<dbReference type="eggNOG" id="ENOG502QUFB">
    <property type="taxonomic scope" value="Eukaryota"/>
</dbReference>
<dbReference type="Gene3D" id="1.20.120.230">
    <property type="entry name" value="Alpha-catenin/vinculin-like"/>
    <property type="match status" value="1"/>
</dbReference>
<evidence type="ECO:0000256" key="3">
    <source>
        <dbReference type="ARBA" id="ARBA00022553"/>
    </source>
</evidence>
<dbReference type="Proteomes" id="UP000050525">
    <property type="component" value="Unassembled WGS sequence"/>
</dbReference>
<keyword evidence="2 5" id="KW-0728">SH3 domain</keyword>
<organism evidence="8 9">
    <name type="scientific">Alligator mississippiensis</name>
    <name type="common">American alligator</name>
    <dbReference type="NCBI Taxonomy" id="8496"/>
    <lineage>
        <taxon>Eukaryota</taxon>
        <taxon>Metazoa</taxon>
        <taxon>Chordata</taxon>
        <taxon>Craniata</taxon>
        <taxon>Vertebrata</taxon>
        <taxon>Euteleostomi</taxon>
        <taxon>Archelosauria</taxon>
        <taxon>Archosauria</taxon>
        <taxon>Crocodylia</taxon>
        <taxon>Alligatoridae</taxon>
        <taxon>Alligatorinae</taxon>
        <taxon>Alligator</taxon>
    </lineage>
</organism>
<dbReference type="InterPro" id="IPR001452">
    <property type="entry name" value="SH3_domain"/>
</dbReference>
<evidence type="ECO:0000256" key="1">
    <source>
        <dbReference type="ARBA" id="ARBA00007848"/>
    </source>
</evidence>
<dbReference type="FunFam" id="2.30.30.40:FF:000009">
    <property type="entry name" value="Breast cancer anti-estrogen resistance 1"/>
    <property type="match status" value="1"/>
</dbReference>
<dbReference type="GO" id="GO:0005886">
    <property type="term" value="C:plasma membrane"/>
    <property type="evidence" value="ECO:0007669"/>
    <property type="project" value="TreeGrafter"/>
</dbReference>
<dbReference type="PANTHER" id="PTHR10654:SF14">
    <property type="entry name" value="EMBRYONAL FYN-ASSOCIATED SUBSTRATE"/>
    <property type="match status" value="1"/>
</dbReference>
<feature type="region of interest" description="Disordered" evidence="6">
    <location>
        <begin position="57"/>
        <end position="108"/>
    </location>
</feature>
<keyword evidence="4" id="KW-0130">Cell adhesion</keyword>
<dbReference type="Gene3D" id="2.30.30.40">
    <property type="entry name" value="SH3 Domains"/>
    <property type="match status" value="1"/>
</dbReference>
<dbReference type="Pfam" id="PF12026">
    <property type="entry name" value="CAS_C"/>
    <property type="match status" value="1"/>
</dbReference>
<dbReference type="STRING" id="8496.A0A151NQD8"/>
<dbReference type="GO" id="GO:0007169">
    <property type="term" value="P:cell surface receptor protein tyrosine kinase signaling pathway"/>
    <property type="evidence" value="ECO:0007669"/>
    <property type="project" value="TreeGrafter"/>
</dbReference>
<dbReference type="PANTHER" id="PTHR10654">
    <property type="entry name" value="CAS SCAFFOLDING PROTEIN"/>
    <property type="match status" value="1"/>
</dbReference>
<evidence type="ECO:0000256" key="2">
    <source>
        <dbReference type="ARBA" id="ARBA00022443"/>
    </source>
</evidence>
<dbReference type="Pfam" id="PF14604">
    <property type="entry name" value="SH3_9"/>
    <property type="match status" value="1"/>
</dbReference>
<name>A0A151NQD8_ALLMI</name>
<protein>
    <submittedName>
        <fullName evidence="8">Embryonal Fyn-associated substrate isoform A</fullName>
    </submittedName>
</protein>
<evidence type="ECO:0000256" key="5">
    <source>
        <dbReference type="PROSITE-ProRule" id="PRU00192"/>
    </source>
</evidence>
<dbReference type="GO" id="GO:0005925">
    <property type="term" value="C:focal adhesion"/>
    <property type="evidence" value="ECO:0007669"/>
    <property type="project" value="TreeGrafter"/>
</dbReference>
<feature type="compositionally biased region" description="Basic and acidic residues" evidence="6">
    <location>
        <begin position="81"/>
        <end position="93"/>
    </location>
</feature>
<dbReference type="InterPro" id="IPR021901">
    <property type="entry name" value="CAS_C"/>
</dbReference>
<dbReference type="AlphaFoldDB" id="A0A151NQD8"/>
<keyword evidence="3" id="KW-0597">Phosphoprotein</keyword>
<comment type="caution">
    <text evidence="8">The sequence shown here is derived from an EMBL/GenBank/DDBJ whole genome shotgun (WGS) entry which is preliminary data.</text>
</comment>
<dbReference type="GO" id="GO:0016477">
    <property type="term" value="P:cell migration"/>
    <property type="evidence" value="ECO:0007669"/>
    <property type="project" value="TreeGrafter"/>
</dbReference>
<sequence>MCARLARALYDNVAECPEELSFRRGDLLVLLQPAAPGPAGWHLCALHGQPGIVPANRVRLLPEPGPLDPSPGPTSAGLHEGPGRRSHEPPEDKKEEEEQGVYVVPPPARPCPLPLDAIYNVPRGARRDGDPGEVYAVPSSLPSAPYDLPPTREGPEGQEGEQDETYAAPPGSLRRAPALPDLYEAPEDVLGGLAEGDGPNEYEGIRLPDEYDYVHLKQGTDRSQPPNMDQPTPKDLLGPGIEPETPPLPKEEEEVPRPGPEDAQLLQFYAGQCQGHYTALQAAMAALLTSAEAQEPPGTFVPHGKRVIVTAHKLVFVGDTLARLASSAPVRAHVGAAAGALCQALREAVLAVKGAALSYPSASAARLLRQRVAELARRALAFTSLLGALAPS</sequence>
<evidence type="ECO:0000313" key="9">
    <source>
        <dbReference type="Proteomes" id="UP000050525"/>
    </source>
</evidence>
<dbReference type="InterPro" id="IPR037362">
    <property type="entry name" value="CAS_fam"/>
</dbReference>
<dbReference type="PROSITE" id="PS50002">
    <property type="entry name" value="SH3"/>
    <property type="match status" value="1"/>
</dbReference>
<dbReference type="PRINTS" id="PR00452">
    <property type="entry name" value="SH3DOMAIN"/>
</dbReference>
<comment type="similarity">
    <text evidence="1">Belongs to the CAS family.</text>
</comment>
<feature type="domain" description="SH3" evidence="7">
    <location>
        <begin position="1"/>
        <end position="63"/>
    </location>
</feature>
<evidence type="ECO:0000256" key="4">
    <source>
        <dbReference type="ARBA" id="ARBA00022889"/>
    </source>
</evidence>
<dbReference type="SMART" id="SM00326">
    <property type="entry name" value="SH3"/>
    <property type="match status" value="1"/>
</dbReference>
<proteinExistence type="inferred from homology"/>
<dbReference type="GO" id="GO:0007155">
    <property type="term" value="P:cell adhesion"/>
    <property type="evidence" value="ECO:0007669"/>
    <property type="project" value="UniProtKB-KW"/>
</dbReference>
<evidence type="ECO:0000313" key="8">
    <source>
        <dbReference type="EMBL" id="KYO38930.1"/>
    </source>
</evidence>
<dbReference type="GO" id="GO:0005737">
    <property type="term" value="C:cytoplasm"/>
    <property type="evidence" value="ECO:0007669"/>
    <property type="project" value="TreeGrafter"/>
</dbReference>
<reference evidence="8 9" key="1">
    <citation type="journal article" date="2012" name="Genome Biol.">
        <title>Sequencing three crocodilian genomes to illuminate the evolution of archosaurs and amniotes.</title>
        <authorList>
            <person name="St John J.A."/>
            <person name="Braun E.L."/>
            <person name="Isberg S.R."/>
            <person name="Miles L.G."/>
            <person name="Chong A.Y."/>
            <person name="Gongora J."/>
            <person name="Dalzell P."/>
            <person name="Moran C."/>
            <person name="Bed'hom B."/>
            <person name="Abzhanov A."/>
            <person name="Burgess S.C."/>
            <person name="Cooksey A.M."/>
            <person name="Castoe T.A."/>
            <person name="Crawford N.G."/>
            <person name="Densmore L.D."/>
            <person name="Drew J.C."/>
            <person name="Edwards S.V."/>
            <person name="Faircloth B.C."/>
            <person name="Fujita M.K."/>
            <person name="Greenwold M.J."/>
            <person name="Hoffmann F.G."/>
            <person name="Howard J.M."/>
            <person name="Iguchi T."/>
            <person name="Janes D.E."/>
            <person name="Khan S.Y."/>
            <person name="Kohno S."/>
            <person name="de Koning A.J."/>
            <person name="Lance S.L."/>
            <person name="McCarthy F.M."/>
            <person name="McCormack J.E."/>
            <person name="Merchant M.E."/>
            <person name="Peterson D.G."/>
            <person name="Pollock D.D."/>
            <person name="Pourmand N."/>
            <person name="Raney B.J."/>
            <person name="Roessler K.A."/>
            <person name="Sanford J.R."/>
            <person name="Sawyer R.H."/>
            <person name="Schmidt C.J."/>
            <person name="Triplett E.W."/>
            <person name="Tuberville T.D."/>
            <person name="Venegas-Anaya M."/>
            <person name="Howard J.T."/>
            <person name="Jarvis E.D."/>
            <person name="Guillette L.J.Jr."/>
            <person name="Glenn T.C."/>
            <person name="Green R.E."/>
            <person name="Ray D.A."/>
        </authorList>
    </citation>
    <scope>NUCLEOTIDE SEQUENCE [LARGE SCALE GENOMIC DNA]</scope>
    <source>
        <strain evidence="8">KSC_2009_1</strain>
    </source>
</reference>
<feature type="region of interest" description="Disordered" evidence="6">
    <location>
        <begin position="218"/>
        <end position="259"/>
    </location>
</feature>
<dbReference type="SUPFAM" id="SSF50044">
    <property type="entry name" value="SH3-domain"/>
    <property type="match status" value="1"/>
</dbReference>
<gene>
    <name evidence="8" type="primary">EFS-1</name>
    <name evidence="8" type="ORF">Y1Q_0023896</name>
</gene>
<feature type="region of interest" description="Disordered" evidence="6">
    <location>
        <begin position="122"/>
        <end position="177"/>
    </location>
</feature>
<feature type="compositionally biased region" description="Pro residues" evidence="6">
    <location>
        <begin position="63"/>
        <end position="72"/>
    </location>
</feature>
<feature type="compositionally biased region" description="Polar residues" evidence="6">
    <location>
        <begin position="221"/>
        <end position="230"/>
    </location>
</feature>
<keyword evidence="9" id="KW-1185">Reference proteome</keyword>
<evidence type="ECO:0000256" key="6">
    <source>
        <dbReference type="SAM" id="MobiDB-lite"/>
    </source>
</evidence>
<dbReference type="EMBL" id="AKHW03002411">
    <property type="protein sequence ID" value="KYO38930.1"/>
    <property type="molecule type" value="Genomic_DNA"/>
</dbReference>